<dbReference type="Gene3D" id="1.10.10.10">
    <property type="entry name" value="Winged helix-like DNA-binding domain superfamily/Winged helix DNA-binding domain"/>
    <property type="match status" value="1"/>
</dbReference>
<dbReference type="SUPFAM" id="SSF88946">
    <property type="entry name" value="Sigma2 domain of RNA polymerase sigma factors"/>
    <property type="match status" value="1"/>
</dbReference>
<dbReference type="Proteomes" id="UP000585272">
    <property type="component" value="Unassembled WGS sequence"/>
</dbReference>
<feature type="domain" description="RNA polymerase sigma-70 region 2" evidence="6">
    <location>
        <begin position="27"/>
        <end position="94"/>
    </location>
</feature>
<evidence type="ECO:0000256" key="5">
    <source>
        <dbReference type="ARBA" id="ARBA00023163"/>
    </source>
</evidence>
<keyword evidence="3" id="KW-0731">Sigma factor</keyword>
<evidence type="ECO:0000259" key="7">
    <source>
        <dbReference type="Pfam" id="PF08281"/>
    </source>
</evidence>
<comment type="caution">
    <text evidence="8">The sequence shown here is derived from an EMBL/GenBank/DDBJ whole genome shotgun (WGS) entry which is preliminary data.</text>
</comment>
<keyword evidence="2" id="KW-0805">Transcription regulation</keyword>
<organism evidence="8 9">
    <name type="scientific">Conexibacter arvalis</name>
    <dbReference type="NCBI Taxonomy" id="912552"/>
    <lineage>
        <taxon>Bacteria</taxon>
        <taxon>Bacillati</taxon>
        <taxon>Actinomycetota</taxon>
        <taxon>Thermoleophilia</taxon>
        <taxon>Solirubrobacterales</taxon>
        <taxon>Conexibacteraceae</taxon>
        <taxon>Conexibacter</taxon>
    </lineage>
</organism>
<comment type="similarity">
    <text evidence="1">Belongs to the sigma-70 factor family. ECF subfamily.</text>
</comment>
<protein>
    <submittedName>
        <fullName evidence="8">RNA polymerase sigma-70 factor (ECF subfamily)</fullName>
    </submittedName>
</protein>
<dbReference type="InterPro" id="IPR039425">
    <property type="entry name" value="RNA_pol_sigma-70-like"/>
</dbReference>
<dbReference type="InterPro" id="IPR014284">
    <property type="entry name" value="RNA_pol_sigma-70_dom"/>
</dbReference>
<dbReference type="SUPFAM" id="SSF88659">
    <property type="entry name" value="Sigma3 and sigma4 domains of RNA polymerase sigma factors"/>
    <property type="match status" value="1"/>
</dbReference>
<name>A0A840IIL9_9ACTN</name>
<evidence type="ECO:0000256" key="2">
    <source>
        <dbReference type="ARBA" id="ARBA00023015"/>
    </source>
</evidence>
<dbReference type="GO" id="GO:0016987">
    <property type="term" value="F:sigma factor activity"/>
    <property type="evidence" value="ECO:0007669"/>
    <property type="project" value="UniProtKB-KW"/>
</dbReference>
<dbReference type="InterPro" id="IPR013325">
    <property type="entry name" value="RNA_pol_sigma_r2"/>
</dbReference>
<dbReference type="InterPro" id="IPR013249">
    <property type="entry name" value="RNA_pol_sigma70_r4_t2"/>
</dbReference>
<gene>
    <name evidence="8" type="ORF">BDZ31_003788</name>
</gene>
<dbReference type="AlphaFoldDB" id="A0A840IIL9"/>
<sequence>MGTNDRRDDAQLLAAAAGGDRAAFSAFYRRHLGAVLAALLRETRDRELAADLAAEVFATVLLAADAYRPEHPTALPWLCGIARNKARESRRRGRAQDRARRRLGIPREAIAEDDLDRVDELAAHDGRLLALLDELPEQQRAALRARVIDERDYAEIAREQGSSEAAVRQRVSRALAWLRTQTTTERR</sequence>
<proteinExistence type="inferred from homology"/>
<dbReference type="InterPro" id="IPR013324">
    <property type="entry name" value="RNA_pol_sigma_r3/r4-like"/>
</dbReference>
<dbReference type="Pfam" id="PF04542">
    <property type="entry name" value="Sigma70_r2"/>
    <property type="match status" value="1"/>
</dbReference>
<dbReference type="GO" id="GO:0006352">
    <property type="term" value="P:DNA-templated transcription initiation"/>
    <property type="evidence" value="ECO:0007669"/>
    <property type="project" value="InterPro"/>
</dbReference>
<dbReference type="Pfam" id="PF08281">
    <property type="entry name" value="Sigma70_r4_2"/>
    <property type="match status" value="1"/>
</dbReference>
<dbReference type="PANTHER" id="PTHR43133:SF8">
    <property type="entry name" value="RNA POLYMERASE SIGMA FACTOR HI_1459-RELATED"/>
    <property type="match status" value="1"/>
</dbReference>
<evidence type="ECO:0000256" key="1">
    <source>
        <dbReference type="ARBA" id="ARBA00010641"/>
    </source>
</evidence>
<dbReference type="PANTHER" id="PTHR43133">
    <property type="entry name" value="RNA POLYMERASE ECF-TYPE SIGMA FACTO"/>
    <property type="match status" value="1"/>
</dbReference>
<evidence type="ECO:0000256" key="3">
    <source>
        <dbReference type="ARBA" id="ARBA00023082"/>
    </source>
</evidence>
<dbReference type="GO" id="GO:0003677">
    <property type="term" value="F:DNA binding"/>
    <property type="evidence" value="ECO:0007669"/>
    <property type="project" value="UniProtKB-KW"/>
</dbReference>
<dbReference type="CDD" id="cd06171">
    <property type="entry name" value="Sigma70_r4"/>
    <property type="match status" value="1"/>
</dbReference>
<reference evidence="8 9" key="1">
    <citation type="submission" date="2020-08" db="EMBL/GenBank/DDBJ databases">
        <title>Genomic Encyclopedia of Archaeal and Bacterial Type Strains, Phase II (KMG-II): from individual species to whole genera.</title>
        <authorList>
            <person name="Goeker M."/>
        </authorList>
    </citation>
    <scope>NUCLEOTIDE SEQUENCE [LARGE SCALE GENOMIC DNA]</scope>
    <source>
        <strain evidence="8 9">DSM 23288</strain>
    </source>
</reference>
<evidence type="ECO:0000256" key="4">
    <source>
        <dbReference type="ARBA" id="ARBA00023125"/>
    </source>
</evidence>
<evidence type="ECO:0000313" key="9">
    <source>
        <dbReference type="Proteomes" id="UP000585272"/>
    </source>
</evidence>
<dbReference type="InterPro" id="IPR007627">
    <property type="entry name" value="RNA_pol_sigma70_r2"/>
</dbReference>
<feature type="domain" description="RNA polymerase sigma factor 70 region 4 type 2" evidence="7">
    <location>
        <begin position="127"/>
        <end position="178"/>
    </location>
</feature>
<evidence type="ECO:0000313" key="8">
    <source>
        <dbReference type="EMBL" id="MBB4664185.1"/>
    </source>
</evidence>
<dbReference type="NCBIfam" id="TIGR02937">
    <property type="entry name" value="sigma70-ECF"/>
    <property type="match status" value="1"/>
</dbReference>
<dbReference type="Gene3D" id="1.10.1740.10">
    <property type="match status" value="1"/>
</dbReference>
<keyword evidence="5" id="KW-0804">Transcription</keyword>
<accession>A0A840IIL9</accession>
<keyword evidence="4" id="KW-0238">DNA-binding</keyword>
<dbReference type="InterPro" id="IPR036388">
    <property type="entry name" value="WH-like_DNA-bd_sf"/>
</dbReference>
<evidence type="ECO:0000259" key="6">
    <source>
        <dbReference type="Pfam" id="PF04542"/>
    </source>
</evidence>
<dbReference type="EMBL" id="JACHNU010000006">
    <property type="protein sequence ID" value="MBB4664185.1"/>
    <property type="molecule type" value="Genomic_DNA"/>
</dbReference>
<keyword evidence="9" id="KW-1185">Reference proteome</keyword>
<dbReference type="RefSeq" id="WP_183343996.1">
    <property type="nucleotide sequence ID" value="NZ_JACHNU010000006.1"/>
</dbReference>